<evidence type="ECO:0000256" key="3">
    <source>
        <dbReference type="ARBA" id="ARBA00022679"/>
    </source>
</evidence>
<accession>J4U7M2</accession>
<evidence type="ECO:0000256" key="4">
    <source>
        <dbReference type="ARBA" id="ARBA00022691"/>
    </source>
</evidence>
<evidence type="ECO:0000313" key="7">
    <source>
        <dbReference type="EMBL" id="EJT46335.1"/>
    </source>
</evidence>
<dbReference type="RefSeq" id="XP_014177352.1">
    <property type="nucleotide sequence ID" value="XM_014321877.1"/>
</dbReference>
<dbReference type="VEuPathDB" id="FungiDB:A1Q1_05070"/>
<dbReference type="Proteomes" id="UP000002748">
    <property type="component" value="Unassembled WGS sequence"/>
</dbReference>
<name>J4U7M2_TRIAS</name>
<dbReference type="KEGG" id="tasa:A1Q1_05070"/>
<dbReference type="EC" id="2.1.1.37" evidence="1"/>
<gene>
    <name evidence="7" type="ORF">A1Q1_05070</name>
</gene>
<dbReference type="GO" id="GO:0003886">
    <property type="term" value="F:DNA (cytosine-5-)-methyltransferase activity"/>
    <property type="evidence" value="ECO:0007669"/>
    <property type="project" value="UniProtKB-EC"/>
</dbReference>
<dbReference type="Gene3D" id="3.90.120.10">
    <property type="entry name" value="DNA Methylase, subunit A, domain 2"/>
    <property type="match status" value="1"/>
</dbReference>
<reference evidence="7 8" key="1">
    <citation type="journal article" date="2012" name="Eukaryot. Cell">
        <title>Draft genome sequence of CBS 2479, the standard type strain of Trichosporon asahii.</title>
        <authorList>
            <person name="Yang R.Y."/>
            <person name="Li H.T."/>
            <person name="Zhu H."/>
            <person name="Zhou G.P."/>
            <person name="Wang M."/>
            <person name="Wang L."/>
        </authorList>
    </citation>
    <scope>NUCLEOTIDE SEQUENCE [LARGE SCALE GENOMIC DNA]</scope>
    <source>
        <strain evidence="8">ATCC 90039 / CBS 2479 / JCM 2466 / KCTC 7840 / NCYC 2677 / UAMH 7654</strain>
    </source>
</reference>
<evidence type="ECO:0000256" key="5">
    <source>
        <dbReference type="PROSITE-ProRule" id="PRU01016"/>
    </source>
</evidence>
<dbReference type="InterPro" id="IPR001525">
    <property type="entry name" value="C5_MeTfrase"/>
</dbReference>
<keyword evidence="4 5" id="KW-0949">S-adenosyl-L-methionine</keyword>
<dbReference type="PANTHER" id="PTHR10629:SF52">
    <property type="entry name" value="DNA (CYTOSINE-5)-METHYLTRANSFERASE 1"/>
    <property type="match status" value="1"/>
</dbReference>
<dbReference type="GO" id="GO:0032259">
    <property type="term" value="P:methylation"/>
    <property type="evidence" value="ECO:0007669"/>
    <property type="project" value="UniProtKB-KW"/>
</dbReference>
<comment type="similarity">
    <text evidence="5 6">Belongs to the class I-like SAM-binding methyltransferase superfamily. C5-methyltransferase family.</text>
</comment>
<proteinExistence type="inferred from homology"/>
<dbReference type="AlphaFoldDB" id="J4U7M2"/>
<dbReference type="EMBL" id="ALBS01000296">
    <property type="protein sequence ID" value="EJT46335.1"/>
    <property type="molecule type" value="Genomic_DNA"/>
</dbReference>
<dbReference type="OrthoDB" id="5376140at2759"/>
<dbReference type="Pfam" id="PF00145">
    <property type="entry name" value="DNA_methylase"/>
    <property type="match status" value="1"/>
</dbReference>
<keyword evidence="2 5" id="KW-0489">Methyltransferase</keyword>
<evidence type="ECO:0000313" key="8">
    <source>
        <dbReference type="Proteomes" id="UP000002748"/>
    </source>
</evidence>
<dbReference type="GO" id="GO:0005634">
    <property type="term" value="C:nucleus"/>
    <property type="evidence" value="ECO:0007669"/>
    <property type="project" value="TreeGrafter"/>
</dbReference>
<dbReference type="InterPro" id="IPR050390">
    <property type="entry name" value="C5-Methyltransferase"/>
</dbReference>
<evidence type="ECO:0000256" key="1">
    <source>
        <dbReference type="ARBA" id="ARBA00011975"/>
    </source>
</evidence>
<dbReference type="NCBIfam" id="TIGR00675">
    <property type="entry name" value="dcm"/>
    <property type="match status" value="1"/>
</dbReference>
<dbReference type="PROSITE" id="PS51679">
    <property type="entry name" value="SAM_MT_C5"/>
    <property type="match status" value="1"/>
</dbReference>
<dbReference type="InterPro" id="IPR029063">
    <property type="entry name" value="SAM-dependent_MTases_sf"/>
</dbReference>
<dbReference type="GO" id="GO:0044027">
    <property type="term" value="P:negative regulation of gene expression via chromosomal CpG island methylation"/>
    <property type="evidence" value="ECO:0007669"/>
    <property type="project" value="TreeGrafter"/>
</dbReference>
<feature type="active site" evidence="5">
    <location>
        <position position="310"/>
    </location>
</feature>
<evidence type="ECO:0000256" key="2">
    <source>
        <dbReference type="ARBA" id="ARBA00022603"/>
    </source>
</evidence>
<evidence type="ECO:0000256" key="6">
    <source>
        <dbReference type="RuleBase" id="RU000416"/>
    </source>
</evidence>
<dbReference type="GeneID" id="25988582"/>
<dbReference type="Gene3D" id="3.40.50.150">
    <property type="entry name" value="Vaccinia Virus protein VP39"/>
    <property type="match status" value="1"/>
</dbReference>
<dbReference type="GO" id="GO:0003677">
    <property type="term" value="F:DNA binding"/>
    <property type="evidence" value="ECO:0007669"/>
    <property type="project" value="TreeGrafter"/>
</dbReference>
<dbReference type="PANTHER" id="PTHR10629">
    <property type="entry name" value="CYTOSINE-SPECIFIC METHYLTRANSFERASE"/>
    <property type="match status" value="1"/>
</dbReference>
<keyword evidence="3 5" id="KW-0808">Transferase</keyword>
<sequence>MPPIRHGKQRPAGQRIKLGDVVSFTHHDETTYGVVTSLVGGEVHVQHLVSTAFGPMRAHRRCSTPDSVKLTTLPSPKWVKEDGCLRHPLPGCDSCHHRDLRRRQRQLIFLDDGNAVKYRGEVYHIGELVFRRSETKGEPWAVGIVKNFKKDGIVVQVCRRMKGGFELCITPSRRTWLYVELRGKGVINLPTHLSLSYPCFKLEHRQREDGAIIPLQRPKGPCECIFAEARRTTALKELRPPAVGLYAGGGGSALGLSEHFELKLAVDTEDSCVQTLRANFPATRVLQREVGSLTAADIGEVSLLVAGPPCQAFTRANHNRKVDARGHEPARLLRLISQTLPQLVLIENVPGIKDRCGSDDVAWNAAEDVVRSLLGLGYQVRWAVLDAASYGAPQYRKRLFVLGAMTGTPLPRFPEPTHANARPASTIFLGEVFSSHDGTGAFPPVTAEQAVGDLPAWEYKLGGVYDPLKTEVGMRRCDVGPPRSRYAERLQRPDRRAREHLTVGCSADDYERQLSLLERRRFQGFPDGYKLKGPLEAREQMVGNAMHVGLVAAIARQIKQDAFAGFIAD</sequence>
<comment type="caution">
    <text evidence="7">The sequence shown here is derived from an EMBL/GenBank/DDBJ whole genome shotgun (WGS) entry which is preliminary data.</text>
</comment>
<dbReference type="HOGENOM" id="CLU_479132_0_0_1"/>
<dbReference type="SUPFAM" id="SSF53335">
    <property type="entry name" value="S-adenosyl-L-methionine-dependent methyltransferases"/>
    <property type="match status" value="1"/>
</dbReference>
<protein>
    <recommendedName>
        <fullName evidence="1">DNA (cytosine-5-)-methyltransferase</fullName>
        <ecNumber evidence="1">2.1.1.37</ecNumber>
    </recommendedName>
</protein>
<dbReference type="PRINTS" id="PR00105">
    <property type="entry name" value="C5METTRFRASE"/>
</dbReference>
<organism evidence="7 8">
    <name type="scientific">Trichosporon asahii var. asahii (strain ATCC 90039 / CBS 2479 / JCM 2466 / KCTC 7840 / NBRC 103889/ NCYC 2677 / UAMH 7654)</name>
    <name type="common">Yeast</name>
    <dbReference type="NCBI Taxonomy" id="1186058"/>
    <lineage>
        <taxon>Eukaryota</taxon>
        <taxon>Fungi</taxon>
        <taxon>Dikarya</taxon>
        <taxon>Basidiomycota</taxon>
        <taxon>Agaricomycotina</taxon>
        <taxon>Tremellomycetes</taxon>
        <taxon>Trichosporonales</taxon>
        <taxon>Trichosporonaceae</taxon>
        <taxon>Trichosporon</taxon>
    </lineage>
</organism>